<dbReference type="AlphaFoldDB" id="A0A0C9XRG3"/>
<dbReference type="OrthoDB" id="3125294at2759"/>
<evidence type="ECO:0000313" key="2">
    <source>
        <dbReference type="Proteomes" id="UP000054477"/>
    </source>
</evidence>
<dbReference type="EMBL" id="KN838628">
    <property type="protein sequence ID" value="KIK00307.1"/>
    <property type="molecule type" value="Genomic_DNA"/>
</dbReference>
<reference evidence="1 2" key="1">
    <citation type="submission" date="2014-04" db="EMBL/GenBank/DDBJ databases">
        <authorList>
            <consortium name="DOE Joint Genome Institute"/>
            <person name="Kuo A."/>
            <person name="Kohler A."/>
            <person name="Nagy L.G."/>
            <person name="Floudas D."/>
            <person name="Copeland A."/>
            <person name="Barry K.W."/>
            <person name="Cichocki N."/>
            <person name="Veneault-Fourrey C."/>
            <person name="LaButti K."/>
            <person name="Lindquist E.A."/>
            <person name="Lipzen A."/>
            <person name="Lundell T."/>
            <person name="Morin E."/>
            <person name="Murat C."/>
            <person name="Sun H."/>
            <person name="Tunlid A."/>
            <person name="Henrissat B."/>
            <person name="Grigoriev I.V."/>
            <person name="Hibbett D.S."/>
            <person name="Martin F."/>
            <person name="Nordberg H.P."/>
            <person name="Cantor M.N."/>
            <person name="Hua S.X."/>
        </authorList>
    </citation>
    <scope>NUCLEOTIDE SEQUENCE [LARGE SCALE GENOMIC DNA]</scope>
    <source>
        <strain evidence="1 2">LaAM-08-1</strain>
    </source>
</reference>
<accession>A0A0C9XRG3</accession>
<sequence>MRVLVGRVDRRPGLGLLRRPRILETERRTMANVKHVRPTSPPSTVTVQYVTIQSKSASGARPSAELWMRILKLKIDCMRRQTPHSLIFPSVVLSASSPGEANDTFGIVSHRRSDESYVPRNRVNHPRSVKMFGSLSPVSSMRNVQCPWEGGRRSYHWKVHGVSATSCTKSQEVSHSLQTCRSHVLYQYLYLGYGLMCARRHVHRLVDFMSTLQGIGSRRRLWESVSCEGCAEGREYQG</sequence>
<reference evidence="2" key="2">
    <citation type="submission" date="2015-01" db="EMBL/GenBank/DDBJ databases">
        <title>Evolutionary Origins and Diversification of the Mycorrhizal Mutualists.</title>
        <authorList>
            <consortium name="DOE Joint Genome Institute"/>
            <consortium name="Mycorrhizal Genomics Consortium"/>
            <person name="Kohler A."/>
            <person name="Kuo A."/>
            <person name="Nagy L.G."/>
            <person name="Floudas D."/>
            <person name="Copeland A."/>
            <person name="Barry K.W."/>
            <person name="Cichocki N."/>
            <person name="Veneault-Fourrey C."/>
            <person name="LaButti K."/>
            <person name="Lindquist E.A."/>
            <person name="Lipzen A."/>
            <person name="Lundell T."/>
            <person name="Morin E."/>
            <person name="Murat C."/>
            <person name="Riley R."/>
            <person name="Ohm R."/>
            <person name="Sun H."/>
            <person name="Tunlid A."/>
            <person name="Henrissat B."/>
            <person name="Grigoriev I.V."/>
            <person name="Hibbett D.S."/>
            <person name="Martin F."/>
        </authorList>
    </citation>
    <scope>NUCLEOTIDE SEQUENCE [LARGE SCALE GENOMIC DNA]</scope>
    <source>
        <strain evidence="2">LaAM-08-1</strain>
    </source>
</reference>
<proteinExistence type="predicted"/>
<keyword evidence="2" id="KW-1185">Reference proteome</keyword>
<name>A0A0C9XRG3_9AGAR</name>
<dbReference type="HOGENOM" id="CLU_1165992_0_0_1"/>
<gene>
    <name evidence="1" type="ORF">K443DRAFT_612179</name>
</gene>
<dbReference type="Proteomes" id="UP000054477">
    <property type="component" value="Unassembled WGS sequence"/>
</dbReference>
<organism evidence="1 2">
    <name type="scientific">Laccaria amethystina LaAM-08-1</name>
    <dbReference type="NCBI Taxonomy" id="1095629"/>
    <lineage>
        <taxon>Eukaryota</taxon>
        <taxon>Fungi</taxon>
        <taxon>Dikarya</taxon>
        <taxon>Basidiomycota</taxon>
        <taxon>Agaricomycotina</taxon>
        <taxon>Agaricomycetes</taxon>
        <taxon>Agaricomycetidae</taxon>
        <taxon>Agaricales</taxon>
        <taxon>Agaricineae</taxon>
        <taxon>Hydnangiaceae</taxon>
        <taxon>Laccaria</taxon>
    </lineage>
</organism>
<protein>
    <submittedName>
        <fullName evidence="1">Uncharacterized protein</fullName>
    </submittedName>
</protein>
<evidence type="ECO:0000313" key="1">
    <source>
        <dbReference type="EMBL" id="KIK00307.1"/>
    </source>
</evidence>